<sequence length="171" mass="19153">MLMSKAAYAKYCSVSRQTVYDWIAKGDVVMSGSKIDVEATERQRKGGDESGPEITTTDPQESRTLEMTWEEFWKAVQAGDNKTPPATNEEIQQCVRLAAGELNWSVEFLEDEGIYLDDGDAEHYVVRYDLKTNAGVAIGLIRQELRYSASLCPDDMAEWSQEGLNALAEWA</sequence>
<dbReference type="Proteomes" id="UP000216021">
    <property type="component" value="Unassembled WGS sequence"/>
</dbReference>
<proteinExistence type="predicted"/>
<accession>A0A1S8CJ94</accession>
<name>A0A1S8CJ94_9GAMM</name>
<organism evidence="2 3">
    <name type="scientific">Serratia oryzae</name>
    <dbReference type="NCBI Taxonomy" id="2034155"/>
    <lineage>
        <taxon>Bacteria</taxon>
        <taxon>Pseudomonadati</taxon>
        <taxon>Pseudomonadota</taxon>
        <taxon>Gammaproteobacteria</taxon>
        <taxon>Enterobacterales</taxon>
        <taxon>Yersiniaceae</taxon>
        <taxon>Serratia</taxon>
    </lineage>
</organism>
<keyword evidence="3" id="KW-1185">Reference proteome</keyword>
<protein>
    <submittedName>
        <fullName evidence="2">Uncharacterized protein</fullName>
    </submittedName>
</protein>
<dbReference type="OrthoDB" id="6429059at2"/>
<feature type="compositionally biased region" description="Basic and acidic residues" evidence="1">
    <location>
        <begin position="39"/>
        <end position="48"/>
    </location>
</feature>
<dbReference type="RefSeq" id="WP_076942392.1">
    <property type="nucleotide sequence ID" value="NZ_MOXD01000006.1"/>
</dbReference>
<evidence type="ECO:0000313" key="3">
    <source>
        <dbReference type="Proteomes" id="UP000216021"/>
    </source>
</evidence>
<feature type="region of interest" description="Disordered" evidence="1">
    <location>
        <begin position="39"/>
        <end position="62"/>
    </location>
</feature>
<reference evidence="2 3" key="1">
    <citation type="submission" date="2016-11" db="EMBL/GenBank/DDBJ databases">
        <title>Rahnella oryzae sp. nov., isolated from rice root.</title>
        <authorList>
            <person name="Zhang X.-X."/>
            <person name="Zhang J."/>
        </authorList>
    </citation>
    <scope>NUCLEOTIDE SEQUENCE [LARGE SCALE GENOMIC DNA]</scope>
    <source>
        <strain evidence="2 3">J11-6</strain>
    </source>
</reference>
<dbReference type="EMBL" id="MOXD01000006">
    <property type="protein sequence ID" value="OMQ22179.1"/>
    <property type="molecule type" value="Genomic_DNA"/>
</dbReference>
<evidence type="ECO:0000256" key="1">
    <source>
        <dbReference type="SAM" id="MobiDB-lite"/>
    </source>
</evidence>
<evidence type="ECO:0000313" key="2">
    <source>
        <dbReference type="EMBL" id="OMQ22179.1"/>
    </source>
</evidence>
<comment type="caution">
    <text evidence="2">The sequence shown here is derived from an EMBL/GenBank/DDBJ whole genome shotgun (WGS) entry which is preliminary data.</text>
</comment>
<gene>
    <name evidence="2" type="ORF">BMI79_11700</name>
</gene>
<dbReference type="AlphaFoldDB" id="A0A1S8CJ94"/>